<evidence type="ECO:0000313" key="4">
    <source>
        <dbReference type="EMBL" id="KAK7018771.1"/>
    </source>
</evidence>
<keyword evidence="1" id="KW-0479">Metal-binding</keyword>
<dbReference type="PROSITE" id="PS50966">
    <property type="entry name" value="ZF_SWIM"/>
    <property type="match status" value="1"/>
</dbReference>
<dbReference type="EMBL" id="JAYKXP010000219">
    <property type="protein sequence ID" value="KAK7018771.1"/>
    <property type="molecule type" value="Genomic_DNA"/>
</dbReference>
<proteinExistence type="predicted"/>
<accession>A0AAW0B2L5</accession>
<keyword evidence="1" id="KW-0862">Zinc</keyword>
<evidence type="ECO:0000313" key="5">
    <source>
        <dbReference type="Proteomes" id="UP001383192"/>
    </source>
</evidence>
<dbReference type="AlphaFoldDB" id="A0AAW0B2L5"/>
<gene>
    <name evidence="4" type="ORF">VNI00_018233</name>
</gene>
<evidence type="ECO:0000259" key="3">
    <source>
        <dbReference type="PROSITE" id="PS50966"/>
    </source>
</evidence>
<name>A0AAW0B2L5_9AGAR</name>
<organism evidence="4 5">
    <name type="scientific">Paramarasmius palmivorus</name>
    <dbReference type="NCBI Taxonomy" id="297713"/>
    <lineage>
        <taxon>Eukaryota</taxon>
        <taxon>Fungi</taxon>
        <taxon>Dikarya</taxon>
        <taxon>Basidiomycota</taxon>
        <taxon>Agaricomycotina</taxon>
        <taxon>Agaricomycetes</taxon>
        <taxon>Agaricomycetidae</taxon>
        <taxon>Agaricales</taxon>
        <taxon>Marasmiineae</taxon>
        <taxon>Marasmiaceae</taxon>
        <taxon>Paramarasmius</taxon>
    </lineage>
</organism>
<sequence length="245" mass="27898">MIEAEKTRPRGQYETDLDSWTCTCPSYLISRFLLCKHIVRAVNEELDDLPLRELKFFQTLKRQWYPPFYAVEGINVDIQEDCDTDDKTYDIFVLQRNITRSSTPATDFDPLELLQDDEDSEEEAQEVVNQTILDVEGSNIPAREGNSDTRTPSDKDDGGGGIFEELEGVRLALDSDWEQDGLGFMDTSEERVVYSSSGRSELQECFNELMVLIEGGSVHPKLAGELETAFQPVRQLGRMVTMYID</sequence>
<dbReference type="Proteomes" id="UP001383192">
    <property type="component" value="Unassembled WGS sequence"/>
</dbReference>
<reference evidence="4 5" key="1">
    <citation type="submission" date="2024-01" db="EMBL/GenBank/DDBJ databases">
        <title>A draft genome for a cacao thread blight-causing isolate of Paramarasmius palmivorus.</title>
        <authorList>
            <person name="Baruah I.K."/>
            <person name="Bukari Y."/>
            <person name="Amoako-Attah I."/>
            <person name="Meinhardt L.W."/>
            <person name="Bailey B.A."/>
            <person name="Cohen S.P."/>
        </authorList>
    </citation>
    <scope>NUCLEOTIDE SEQUENCE [LARGE SCALE GENOMIC DNA]</scope>
    <source>
        <strain evidence="4 5">GH-12</strain>
    </source>
</reference>
<dbReference type="GO" id="GO:0008270">
    <property type="term" value="F:zinc ion binding"/>
    <property type="evidence" value="ECO:0007669"/>
    <property type="project" value="UniProtKB-KW"/>
</dbReference>
<feature type="domain" description="SWIM-type" evidence="3">
    <location>
        <begin position="13"/>
        <end position="46"/>
    </location>
</feature>
<dbReference type="InterPro" id="IPR007527">
    <property type="entry name" value="Znf_SWIM"/>
</dbReference>
<feature type="compositionally biased region" description="Basic and acidic residues" evidence="2">
    <location>
        <begin position="145"/>
        <end position="158"/>
    </location>
</feature>
<keyword evidence="1" id="KW-0863">Zinc-finger</keyword>
<feature type="region of interest" description="Disordered" evidence="2">
    <location>
        <begin position="133"/>
        <end position="161"/>
    </location>
</feature>
<comment type="caution">
    <text evidence="4">The sequence shown here is derived from an EMBL/GenBank/DDBJ whole genome shotgun (WGS) entry which is preliminary data.</text>
</comment>
<evidence type="ECO:0000256" key="2">
    <source>
        <dbReference type="SAM" id="MobiDB-lite"/>
    </source>
</evidence>
<dbReference type="Pfam" id="PF04434">
    <property type="entry name" value="SWIM"/>
    <property type="match status" value="1"/>
</dbReference>
<keyword evidence="5" id="KW-1185">Reference proteome</keyword>
<evidence type="ECO:0000256" key="1">
    <source>
        <dbReference type="PROSITE-ProRule" id="PRU00325"/>
    </source>
</evidence>
<protein>
    <recommendedName>
        <fullName evidence="3">SWIM-type domain-containing protein</fullName>
    </recommendedName>
</protein>